<feature type="transmembrane region" description="Helical" evidence="8">
    <location>
        <begin position="78"/>
        <end position="97"/>
    </location>
</feature>
<evidence type="ECO:0000256" key="5">
    <source>
        <dbReference type="ARBA" id="ARBA00022692"/>
    </source>
</evidence>
<name>A0A7H0LD44_9SPHN</name>
<dbReference type="PROSITE" id="PS00216">
    <property type="entry name" value="SUGAR_TRANSPORT_1"/>
    <property type="match status" value="1"/>
</dbReference>
<dbReference type="RefSeq" id="WP_187759946.1">
    <property type="nucleotide sequence ID" value="NZ_CP061038.1"/>
</dbReference>
<feature type="transmembrane region" description="Helical" evidence="8">
    <location>
        <begin position="47"/>
        <end position="66"/>
    </location>
</feature>
<dbReference type="AlphaFoldDB" id="A0A7H0LD44"/>
<feature type="transmembrane region" description="Helical" evidence="8">
    <location>
        <begin position="371"/>
        <end position="392"/>
    </location>
</feature>
<dbReference type="InterPro" id="IPR005829">
    <property type="entry name" value="Sugar_transporter_CS"/>
</dbReference>
<dbReference type="InterPro" id="IPR020846">
    <property type="entry name" value="MFS_dom"/>
</dbReference>
<evidence type="ECO:0000256" key="3">
    <source>
        <dbReference type="ARBA" id="ARBA00007520"/>
    </source>
</evidence>
<feature type="transmembrane region" description="Helical" evidence="8">
    <location>
        <begin position="103"/>
        <end position="123"/>
    </location>
</feature>
<evidence type="ECO:0000256" key="7">
    <source>
        <dbReference type="ARBA" id="ARBA00023136"/>
    </source>
</evidence>
<evidence type="ECO:0000256" key="2">
    <source>
        <dbReference type="ARBA" id="ARBA00004141"/>
    </source>
</evidence>
<evidence type="ECO:0000256" key="1">
    <source>
        <dbReference type="ARBA" id="ARBA00003279"/>
    </source>
</evidence>
<organism evidence="10 11">
    <name type="scientific">Sphingomonas alpina</name>
    <dbReference type="NCBI Taxonomy" id="653931"/>
    <lineage>
        <taxon>Bacteria</taxon>
        <taxon>Pseudomonadati</taxon>
        <taxon>Pseudomonadota</taxon>
        <taxon>Alphaproteobacteria</taxon>
        <taxon>Sphingomonadales</taxon>
        <taxon>Sphingomonadaceae</taxon>
        <taxon>Sphingomonas</taxon>
    </lineage>
</organism>
<keyword evidence="7 8" id="KW-0472">Membrane</keyword>
<feature type="domain" description="Major facilitator superfamily (MFS) profile" evidence="9">
    <location>
        <begin position="7"/>
        <end position="398"/>
    </location>
</feature>
<dbReference type="Proteomes" id="UP000516148">
    <property type="component" value="Chromosome"/>
</dbReference>
<feature type="transmembrane region" description="Helical" evidence="8">
    <location>
        <begin position="205"/>
        <end position="226"/>
    </location>
</feature>
<evidence type="ECO:0000259" key="9">
    <source>
        <dbReference type="PROSITE" id="PS50850"/>
    </source>
</evidence>
<dbReference type="GO" id="GO:0022857">
    <property type="term" value="F:transmembrane transporter activity"/>
    <property type="evidence" value="ECO:0007669"/>
    <property type="project" value="InterPro"/>
</dbReference>
<evidence type="ECO:0000256" key="6">
    <source>
        <dbReference type="ARBA" id="ARBA00022989"/>
    </source>
</evidence>
<feature type="transmembrane region" description="Helical" evidence="8">
    <location>
        <begin position="135"/>
        <end position="158"/>
    </location>
</feature>
<comment type="similarity">
    <text evidence="3">Belongs to the major facilitator superfamily. TCR/Tet family.</text>
</comment>
<dbReference type="Pfam" id="PF07690">
    <property type="entry name" value="MFS_1"/>
    <property type="match status" value="1"/>
</dbReference>
<evidence type="ECO:0000256" key="4">
    <source>
        <dbReference type="ARBA" id="ARBA00022448"/>
    </source>
</evidence>
<keyword evidence="4" id="KW-0813">Transport</keyword>
<keyword evidence="6 8" id="KW-1133">Transmembrane helix</keyword>
<dbReference type="PANTHER" id="PTHR23504:SF15">
    <property type="entry name" value="MAJOR FACILITATOR SUPERFAMILY (MFS) PROFILE DOMAIN-CONTAINING PROTEIN"/>
    <property type="match status" value="1"/>
</dbReference>
<dbReference type="PANTHER" id="PTHR23504">
    <property type="entry name" value="MAJOR FACILITATOR SUPERFAMILY DOMAIN-CONTAINING PROTEIN 10"/>
    <property type="match status" value="1"/>
</dbReference>
<dbReference type="EMBL" id="CP061038">
    <property type="protein sequence ID" value="QNQ07597.1"/>
    <property type="molecule type" value="Genomic_DNA"/>
</dbReference>
<feature type="transmembrane region" description="Helical" evidence="8">
    <location>
        <begin position="164"/>
        <end position="184"/>
    </location>
</feature>
<reference evidence="10 11" key="1">
    <citation type="submission" date="2020-09" db="EMBL/GenBank/DDBJ databases">
        <title>Sphingomonas sp., a new species isolated from pork steak.</title>
        <authorList>
            <person name="Heidler von Heilborn D."/>
        </authorList>
    </citation>
    <scope>NUCLEOTIDE SEQUENCE [LARGE SCALE GENOMIC DNA]</scope>
    <source>
        <strain evidence="11">S8-3T</strain>
    </source>
</reference>
<accession>A0A7H0LD44</accession>
<feature type="transmembrane region" description="Helical" evidence="8">
    <location>
        <begin position="340"/>
        <end position="359"/>
    </location>
</feature>
<evidence type="ECO:0000313" key="10">
    <source>
        <dbReference type="EMBL" id="QNQ07597.1"/>
    </source>
</evidence>
<dbReference type="InterPro" id="IPR011701">
    <property type="entry name" value="MFS"/>
</dbReference>
<dbReference type="SUPFAM" id="SSF103473">
    <property type="entry name" value="MFS general substrate transporter"/>
    <property type="match status" value="1"/>
</dbReference>
<gene>
    <name evidence="10" type="ORF">H3Z74_12210</name>
</gene>
<feature type="transmembrane region" description="Helical" evidence="8">
    <location>
        <begin position="283"/>
        <end position="301"/>
    </location>
</feature>
<proteinExistence type="inferred from homology"/>
<dbReference type="PROSITE" id="PS50850">
    <property type="entry name" value="MFS"/>
    <property type="match status" value="1"/>
</dbReference>
<feature type="transmembrane region" description="Helical" evidence="8">
    <location>
        <begin position="252"/>
        <end position="271"/>
    </location>
</feature>
<dbReference type="PRINTS" id="PR01035">
    <property type="entry name" value="TCRTETA"/>
</dbReference>
<evidence type="ECO:0000256" key="8">
    <source>
        <dbReference type="SAM" id="Phobius"/>
    </source>
</evidence>
<comment type="subcellular location">
    <subcellularLocation>
        <location evidence="2">Membrane</location>
        <topology evidence="2">Multi-pass membrane protein</topology>
    </subcellularLocation>
</comment>
<evidence type="ECO:0000313" key="11">
    <source>
        <dbReference type="Proteomes" id="UP000516148"/>
    </source>
</evidence>
<protein>
    <submittedName>
        <fullName evidence="10">MFS transporter</fullName>
    </submittedName>
</protein>
<dbReference type="KEGG" id="spap:H3Z74_12210"/>
<dbReference type="InterPro" id="IPR036259">
    <property type="entry name" value="MFS_trans_sf"/>
</dbReference>
<comment type="function">
    <text evidence="1">Resistance to tetracycline by an active tetracycline efflux. This is an energy-dependent process that decreases the accumulation of the antibiotic in whole cells. This protein functions as a metal-tetracycline/H(+) antiporter.</text>
</comment>
<dbReference type="InterPro" id="IPR001958">
    <property type="entry name" value="Tet-R_TetA/multi-R_MdtG-like"/>
</dbReference>
<keyword evidence="5 8" id="KW-0812">Transmembrane</keyword>
<dbReference type="Gene3D" id="1.20.1250.20">
    <property type="entry name" value="MFS general substrate transporter like domains"/>
    <property type="match status" value="1"/>
</dbReference>
<feature type="transmembrane region" description="Helical" evidence="8">
    <location>
        <begin position="307"/>
        <end position="328"/>
    </location>
</feature>
<dbReference type="GO" id="GO:0016020">
    <property type="term" value="C:membrane"/>
    <property type="evidence" value="ECO:0007669"/>
    <property type="project" value="UniProtKB-SubCell"/>
</dbReference>
<feature type="transmembrane region" description="Helical" evidence="8">
    <location>
        <begin position="7"/>
        <end position="27"/>
    </location>
</feature>
<keyword evidence="11" id="KW-1185">Reference proteome</keyword>
<sequence>MRFEHRAVPIVLAAVLVDTIGFGIVMPVFPELITHLGAVDLEQATRIAGYMLVVFAFTQFFAGPVLGNLSDRFGRRVVLIASMLAFSADYALMAVAPTLAWLFLGRAIAGIAGAVYGPASSVLADVTPPEKRAGVFGFIGAAFGVGFIIGPAIGGLLADFGPRAPFVAAAVLALLNALAMIVAMPETLAPENRRPFHLRDAHIVGAFRPLFAAGNAAPLLLAWFFWQLAHMVYPATWAFWAAIRFGWSPAEIGWSLAFVGLISVIFQAGLSGRIIARIGERRALVIGLGSGGLTFLIFAFITASWQAYALFLLSACSGLVFPAMNGLLSRMVDATRQGSLQGGIGSMGSVSQILGPLLLTQALATGVDHGFPGAAFLVAGVLALTALGTIVWKVLDRVPPPEPATADV</sequence>